<keyword evidence="2" id="KW-1185">Reference proteome</keyword>
<protein>
    <submittedName>
        <fullName evidence="1">Mitochondrial ATPase complex subunit ATP10</fullName>
    </submittedName>
</protein>
<dbReference type="EMBL" id="CP038486">
    <property type="protein sequence ID" value="QFZ27469.1"/>
    <property type="molecule type" value="Genomic_DNA"/>
</dbReference>
<accession>A0ACD0WIV2</accession>
<evidence type="ECO:0000313" key="2">
    <source>
        <dbReference type="Proteomes" id="UP000326582"/>
    </source>
</evidence>
<gene>
    <name evidence="1" type="ORF">EJF14_30440</name>
</gene>
<sequence>MQQRLFSTGARVFERQVPRFVTTLKEASKPALEKSQPITKPFGFDSPTYLSHESSSITNVLSSAAREKRQKQLDHDIVHSPFYESKSFTNTQGKIFTPPVSYFKKDKAKYFPSFTGYTLLNYKKSLYDVLKGKVSIVRIFSTVSGQNCTDTYTPDNLSAEGYEQLQKQYPHTQIVDVNLPQSWIKGLFVKLAKSNLRGMIPPARHDTYFMLSSNTFSVDVKKTLMCDNTCSGYIYILDEDGKIRWATSGFANDDETKVLWRTVRGLEKELEQKTKA</sequence>
<evidence type="ECO:0000313" key="1">
    <source>
        <dbReference type="EMBL" id="QFZ27469.1"/>
    </source>
</evidence>
<name>A0ACD0WIV2_CLALS</name>
<reference evidence="2" key="1">
    <citation type="journal article" date="2019" name="MBio">
        <title>Comparative genomics for the elucidation of multidrug resistance (MDR) in Candida lusitaniae.</title>
        <authorList>
            <person name="Kannan A."/>
            <person name="Asner S.A."/>
            <person name="Trachsel E."/>
            <person name="Kelly S."/>
            <person name="Parker J."/>
            <person name="Sanglard D."/>
        </authorList>
    </citation>
    <scope>NUCLEOTIDE SEQUENCE [LARGE SCALE GENOMIC DNA]</scope>
    <source>
        <strain evidence="2">P1</strain>
    </source>
</reference>
<proteinExistence type="predicted"/>
<dbReference type="Proteomes" id="UP000326582">
    <property type="component" value="Chromosome 3"/>
</dbReference>
<organism evidence="1 2">
    <name type="scientific">Clavispora lusitaniae</name>
    <name type="common">Candida lusitaniae</name>
    <dbReference type="NCBI Taxonomy" id="36911"/>
    <lineage>
        <taxon>Eukaryota</taxon>
        <taxon>Fungi</taxon>
        <taxon>Dikarya</taxon>
        <taxon>Ascomycota</taxon>
        <taxon>Saccharomycotina</taxon>
        <taxon>Pichiomycetes</taxon>
        <taxon>Metschnikowiaceae</taxon>
        <taxon>Clavispora</taxon>
    </lineage>
</organism>